<dbReference type="AlphaFoldDB" id="A0A849K1L8"/>
<keyword evidence="3" id="KW-1185">Reference proteome</keyword>
<proteinExistence type="predicted"/>
<feature type="region of interest" description="Disordered" evidence="1">
    <location>
        <begin position="1"/>
        <end position="37"/>
    </location>
</feature>
<evidence type="ECO:0000313" key="2">
    <source>
        <dbReference type="EMBL" id="NNU27068.1"/>
    </source>
</evidence>
<evidence type="ECO:0000313" key="3">
    <source>
        <dbReference type="Proteomes" id="UP000557204"/>
    </source>
</evidence>
<dbReference type="PANTHER" id="PTHR39441:SF1">
    <property type="entry name" value="DUF2252 DOMAIN-CONTAINING PROTEIN"/>
    <property type="match status" value="1"/>
</dbReference>
<dbReference type="RefSeq" id="WP_171246582.1">
    <property type="nucleotide sequence ID" value="NZ_JABFAJ010000011.1"/>
</dbReference>
<dbReference type="EMBL" id="JABFAJ010000011">
    <property type="protein sequence ID" value="NNU27068.1"/>
    <property type="molecule type" value="Genomic_DNA"/>
</dbReference>
<protein>
    <submittedName>
        <fullName evidence="2">DUF2252 domain-containing protein</fullName>
    </submittedName>
</protein>
<dbReference type="PANTHER" id="PTHR39441">
    <property type="entry name" value="DUF2252 DOMAIN-CONTAINING PROTEIN"/>
    <property type="match status" value="1"/>
</dbReference>
<comment type="caution">
    <text evidence="2">The sequence shown here is derived from an EMBL/GenBank/DDBJ whole genome shotgun (WGS) entry which is preliminary data.</text>
</comment>
<dbReference type="Proteomes" id="UP000557204">
    <property type="component" value="Unassembled WGS sequence"/>
</dbReference>
<evidence type="ECO:0000256" key="1">
    <source>
        <dbReference type="SAM" id="MobiDB-lite"/>
    </source>
</evidence>
<feature type="compositionally biased region" description="Basic and acidic residues" evidence="1">
    <location>
        <begin position="28"/>
        <end position="37"/>
    </location>
</feature>
<reference evidence="2 3" key="1">
    <citation type="submission" date="2020-05" db="EMBL/GenBank/DDBJ databases">
        <title>Genome sequence of Isoptericola sp. JC619 isolated from Chilika lagoon, India.</title>
        <authorList>
            <person name="Kumar D."/>
            <person name="Appam K."/>
            <person name="Gandham S."/>
            <person name="Uppada J."/>
            <person name="Sasikala C."/>
            <person name="Venkata Ramana C."/>
        </authorList>
    </citation>
    <scope>NUCLEOTIDE SEQUENCE [LARGE SCALE GENOMIC DNA]</scope>
    <source>
        <strain evidence="2 3">JC619</strain>
    </source>
</reference>
<sequence>MATRTAEAEARAEAGRGARQAVPRSAHGRWDPPTDRTDPVEVLAAQDADRLPWLVPVRRARMAESAFAFFRGSAAVMAMDLAPTPTIGVPVQLCGDAHLANFGTFASAERRQVFDLNDFDETVPGPWEWDVRRLAASVVVAARDNGWSDAVGGRAARGAVRTYARAMSRFADLPALRIWYEQVSLADVRRALPSKADRKVFDKRMAKARGRDSVRALGKLAETVDGRLRIRSQPPLLVPLRDLTEHLDAEEMHARVAETFAGYVESLPPDRRYLLQRFSVVDAALKVVGVGSVGTRCWVVLLTGRDHGEPLFLQVKEATDSVLQAYVPTRPDPHAGRRVVEGRRLVQASPDVFLGWSDTSVGRHYYWRQFHDMKGSADVAAMDPDRLGAYVELCGRTLAHAHARSGDAVTIAGYLGSGRTFADALADFAVAYAEQNQADHDRFRRSVADG</sequence>
<dbReference type="Pfam" id="PF10009">
    <property type="entry name" value="DUF2252"/>
    <property type="match status" value="1"/>
</dbReference>
<dbReference type="InterPro" id="IPR018721">
    <property type="entry name" value="DUF2252"/>
</dbReference>
<feature type="compositionally biased region" description="Basic and acidic residues" evidence="1">
    <location>
        <begin position="1"/>
        <end position="16"/>
    </location>
</feature>
<gene>
    <name evidence="2" type="ORF">HLI28_05865</name>
</gene>
<organism evidence="2 3">
    <name type="scientific">Isoptericola sediminis</name>
    <dbReference type="NCBI Taxonomy" id="2733572"/>
    <lineage>
        <taxon>Bacteria</taxon>
        <taxon>Bacillati</taxon>
        <taxon>Actinomycetota</taxon>
        <taxon>Actinomycetes</taxon>
        <taxon>Micrococcales</taxon>
        <taxon>Promicromonosporaceae</taxon>
        <taxon>Isoptericola</taxon>
    </lineage>
</organism>
<name>A0A849K1L8_9MICO</name>
<accession>A0A849K1L8</accession>